<dbReference type="InterPro" id="IPR046348">
    <property type="entry name" value="SIS_dom_sf"/>
</dbReference>
<dbReference type="GO" id="GO:0097367">
    <property type="term" value="F:carbohydrate derivative binding"/>
    <property type="evidence" value="ECO:0007669"/>
    <property type="project" value="InterPro"/>
</dbReference>
<dbReference type="EMBL" id="FTOT01000003">
    <property type="protein sequence ID" value="SIS95698.1"/>
    <property type="molecule type" value="Genomic_DNA"/>
</dbReference>
<dbReference type="InterPro" id="IPR009057">
    <property type="entry name" value="Homeodomain-like_sf"/>
</dbReference>
<name>A0A1N7NBQ7_9RHOB</name>
<proteinExistence type="predicted"/>
<dbReference type="AlphaFoldDB" id="A0A1N7NBQ7"/>
<evidence type="ECO:0000313" key="4">
    <source>
        <dbReference type="Proteomes" id="UP000186141"/>
    </source>
</evidence>
<gene>
    <name evidence="3" type="ORF">SAMN05421774_103271</name>
</gene>
<dbReference type="PROSITE" id="PS51071">
    <property type="entry name" value="HTH_RPIR"/>
    <property type="match status" value="1"/>
</dbReference>
<dbReference type="Gene3D" id="1.10.10.10">
    <property type="entry name" value="Winged helix-like DNA-binding domain superfamily/Winged helix DNA-binding domain"/>
    <property type="match status" value="1"/>
</dbReference>
<evidence type="ECO:0000259" key="1">
    <source>
        <dbReference type="PROSITE" id="PS51071"/>
    </source>
</evidence>
<protein>
    <submittedName>
        <fullName evidence="3">Transcriptional regulator, RpiR family</fullName>
    </submittedName>
</protein>
<dbReference type="SUPFAM" id="SSF46689">
    <property type="entry name" value="Homeodomain-like"/>
    <property type="match status" value="1"/>
</dbReference>
<evidence type="ECO:0000259" key="2">
    <source>
        <dbReference type="PROSITE" id="PS51464"/>
    </source>
</evidence>
<dbReference type="Proteomes" id="UP000186141">
    <property type="component" value="Unassembled WGS sequence"/>
</dbReference>
<dbReference type="GO" id="GO:0003700">
    <property type="term" value="F:DNA-binding transcription factor activity"/>
    <property type="evidence" value="ECO:0007669"/>
    <property type="project" value="InterPro"/>
</dbReference>
<dbReference type="InterPro" id="IPR047640">
    <property type="entry name" value="RpiR-like"/>
</dbReference>
<dbReference type="Gene3D" id="3.40.50.10490">
    <property type="entry name" value="Glucose-6-phosphate isomerase like protein, domain 1"/>
    <property type="match status" value="1"/>
</dbReference>
<evidence type="ECO:0000313" key="3">
    <source>
        <dbReference type="EMBL" id="SIS95698.1"/>
    </source>
</evidence>
<dbReference type="OrthoDB" id="3574600at2"/>
<feature type="domain" description="SIS" evidence="2">
    <location>
        <begin position="126"/>
        <end position="268"/>
    </location>
</feature>
<dbReference type="Pfam" id="PF01380">
    <property type="entry name" value="SIS"/>
    <property type="match status" value="1"/>
</dbReference>
<dbReference type="InterPro" id="IPR000281">
    <property type="entry name" value="HTH_RpiR"/>
</dbReference>
<sequence>MAPDKNLIPKIRDGASSAAERKVASVILEGYPVRALGTVGALAQRASVSAPTVLRFLARIGFPRFADFQAAVVADVERHMGSPLHKLGQQDDAASSDHIYHRTLLMQAAALRAAAAQAVVGEFDMIADLLADPRLSVKVLGGRYSQVLARRLSMQLGQIRPGVVLVQQEVGFTYDMLVDAGPRDLCVFFDYRRYQPELLTFAAAARAAGARICLLTDTWRSPIAEHAEAVLTSPDASPSPFGSRVVATAQVEALVAAVTHRIRDEARTRLARIEDLRKLDRKDGTE</sequence>
<dbReference type="GO" id="GO:0003677">
    <property type="term" value="F:DNA binding"/>
    <property type="evidence" value="ECO:0007669"/>
    <property type="project" value="InterPro"/>
</dbReference>
<keyword evidence="4" id="KW-1185">Reference proteome</keyword>
<dbReference type="PROSITE" id="PS51464">
    <property type="entry name" value="SIS"/>
    <property type="match status" value="1"/>
</dbReference>
<feature type="domain" description="HTH rpiR-type" evidence="1">
    <location>
        <begin position="3"/>
        <end position="79"/>
    </location>
</feature>
<dbReference type="PANTHER" id="PTHR30514:SF18">
    <property type="entry name" value="RPIR-FAMILY TRANSCRIPTIONAL REGULATOR"/>
    <property type="match status" value="1"/>
</dbReference>
<organism evidence="3 4">
    <name type="scientific">Gemmobacter megaterium</name>
    <dbReference type="NCBI Taxonomy" id="1086013"/>
    <lineage>
        <taxon>Bacteria</taxon>
        <taxon>Pseudomonadati</taxon>
        <taxon>Pseudomonadota</taxon>
        <taxon>Alphaproteobacteria</taxon>
        <taxon>Rhodobacterales</taxon>
        <taxon>Paracoccaceae</taxon>
        <taxon>Gemmobacter</taxon>
    </lineage>
</organism>
<dbReference type="PANTHER" id="PTHR30514">
    <property type="entry name" value="GLUCOKINASE"/>
    <property type="match status" value="1"/>
</dbReference>
<reference evidence="3 4" key="1">
    <citation type="submission" date="2017-01" db="EMBL/GenBank/DDBJ databases">
        <authorList>
            <person name="Mah S.A."/>
            <person name="Swanson W.J."/>
            <person name="Moy G.W."/>
            <person name="Vacquier V.D."/>
        </authorList>
    </citation>
    <scope>NUCLEOTIDE SEQUENCE [LARGE SCALE GENOMIC DNA]</scope>
    <source>
        <strain evidence="3 4">DSM 26375</strain>
    </source>
</reference>
<dbReference type="RefSeq" id="WP_076530755.1">
    <property type="nucleotide sequence ID" value="NZ_BMEH01000003.1"/>
</dbReference>
<dbReference type="GO" id="GO:1901135">
    <property type="term" value="P:carbohydrate derivative metabolic process"/>
    <property type="evidence" value="ECO:0007669"/>
    <property type="project" value="InterPro"/>
</dbReference>
<dbReference type="InterPro" id="IPR001347">
    <property type="entry name" value="SIS_dom"/>
</dbReference>
<dbReference type="SUPFAM" id="SSF53697">
    <property type="entry name" value="SIS domain"/>
    <property type="match status" value="1"/>
</dbReference>
<dbReference type="InterPro" id="IPR036388">
    <property type="entry name" value="WH-like_DNA-bd_sf"/>
</dbReference>
<accession>A0A1N7NBQ7</accession>
<dbReference type="STRING" id="1086013.SAMN05421774_103271"/>